<evidence type="ECO:0000313" key="5">
    <source>
        <dbReference type="Proteomes" id="UP000059672"/>
    </source>
</evidence>
<accession>A0A0X8G5V7</accession>
<dbReference type="GO" id="GO:0000166">
    <property type="term" value="F:nucleotide binding"/>
    <property type="evidence" value="ECO:0007669"/>
    <property type="project" value="UniProtKB-KW"/>
</dbReference>
<feature type="domain" description="Cas10/Cmr2 second palm" evidence="3">
    <location>
        <begin position="201"/>
        <end position="355"/>
    </location>
</feature>
<dbReference type="PANTHER" id="PTHR36528:SF1">
    <property type="entry name" value="CRISPR SYSTEM SINGLE-STRAND-SPECIFIC DEOXYRIBONUCLEASE CAS10_CSM1 (SUBTYPE III-A)"/>
    <property type="match status" value="1"/>
</dbReference>
<dbReference type="STRING" id="1622118.Lupro_02520"/>
<evidence type="ECO:0000256" key="1">
    <source>
        <dbReference type="ARBA" id="ARBA00022741"/>
    </source>
</evidence>
<reference evidence="5" key="1">
    <citation type="submission" date="2015-12" db="EMBL/GenBank/DDBJ databases">
        <title>Complete genome sequence of Lutibacter profundus strain LP1.</title>
        <authorList>
            <person name="Wissuwa J."/>
            <person name="Le Moine Bauer S."/>
            <person name="Stokke R."/>
            <person name="Dahle H."/>
            <person name="Steen I.H."/>
        </authorList>
    </citation>
    <scope>NUCLEOTIDE SEQUENCE [LARGE SCALE GENOMIC DNA]</scope>
    <source>
        <strain evidence="5">LP1</strain>
    </source>
</reference>
<protein>
    <recommendedName>
        <fullName evidence="3">Cas10/Cmr2 second palm domain-containing protein</fullName>
    </recommendedName>
</protein>
<keyword evidence="2" id="KW-0051">Antiviral defense</keyword>
<name>A0A0X8G5V7_9FLAO</name>
<dbReference type="Pfam" id="PF22335">
    <property type="entry name" value="Cas10-Cmr2_palm2"/>
    <property type="match status" value="1"/>
</dbReference>
<dbReference type="GO" id="GO:0051607">
    <property type="term" value="P:defense response to virus"/>
    <property type="evidence" value="ECO:0007669"/>
    <property type="project" value="UniProtKB-KW"/>
</dbReference>
<gene>
    <name evidence="4" type="ORF">Lupro_02520</name>
</gene>
<dbReference type="InterPro" id="IPR054767">
    <property type="entry name" value="Cas10-Cmr2_palm2"/>
</dbReference>
<sequence>MGQNYLYGLTVQGIQSYIFETNKLKEIIGASEIIEQLCSTWFDKFLEEEKLTGVIHLNAAGNIRFLTDEITAKIIFEEYHFTLLEKAPGVPFCQAVVKIEGGKEYEANQELDKKLRGQRNVPLYETDLGLMTRSKFRRTGSFSVNIEKDLDTKDYFDNVTSVKHTHSTETVLSQKVSINGYDLTYPSEFKEIAKDSKHNWLAVVHIDGNGMGLIIKDILDNSENKFTDLQDFSTKIGKCTFAAFKTAIEEVLISKDEQAKKDEQNPNKITLPIRPIIIGGDDVTLIIRADLALKFTRVYLEIFEKKTKTAELNNKQGVTACAGIAYVKEKFPFHYSVNLAEELCTYAKNESKRKASCVQFHKVQDSIIDNYKEIEQRELTVNNFIFQNGPYYLDNYTDKNKISDLVNEVKTLKQDDSPKNGIREWIDAKFNNPAMAKTLIERLENKTKKEEYKEILKKEKSFMDYHTLLAVNTKTN</sequence>
<evidence type="ECO:0000259" key="3">
    <source>
        <dbReference type="Pfam" id="PF22335"/>
    </source>
</evidence>
<dbReference type="EMBL" id="CP013355">
    <property type="protein sequence ID" value="AMC10193.1"/>
    <property type="molecule type" value="Genomic_DNA"/>
</dbReference>
<dbReference type="RefSeq" id="WP_068205995.1">
    <property type="nucleotide sequence ID" value="NZ_CP013355.1"/>
</dbReference>
<dbReference type="Gene3D" id="3.30.70.270">
    <property type="match status" value="1"/>
</dbReference>
<dbReference type="AlphaFoldDB" id="A0A0X8G5V7"/>
<dbReference type="PATRIC" id="fig|1622118.3.peg.518"/>
<dbReference type="KEGG" id="lut:Lupro_02520"/>
<evidence type="ECO:0000313" key="4">
    <source>
        <dbReference type="EMBL" id="AMC10193.1"/>
    </source>
</evidence>
<dbReference type="InterPro" id="IPR052117">
    <property type="entry name" value="Cas10/Csm1_subtype-III-A"/>
</dbReference>
<dbReference type="PANTHER" id="PTHR36528">
    <property type="entry name" value="CRISPR SYSTEM SINGLE-STRAND-SPECIFIC DEOXYRIBONUCLEASE CAS10/CSM1 (SUBTYPE III-A)"/>
    <property type="match status" value="1"/>
</dbReference>
<keyword evidence="5" id="KW-1185">Reference proteome</keyword>
<evidence type="ECO:0000256" key="2">
    <source>
        <dbReference type="ARBA" id="ARBA00023118"/>
    </source>
</evidence>
<dbReference type="Proteomes" id="UP000059672">
    <property type="component" value="Chromosome"/>
</dbReference>
<reference evidence="4 5" key="2">
    <citation type="journal article" date="2016" name="Int. J. Syst. Evol. Microbiol.">
        <title>Lutibacter profundi sp. nov., isolated from a deep-sea hydrothermal system on the Arctic Mid-Ocean Ridge and emended description of the genus Lutibacter.</title>
        <authorList>
            <person name="Le Moine Bauer S."/>
            <person name="Roalkvam I."/>
            <person name="Steen I.H."/>
            <person name="Dahle H."/>
        </authorList>
    </citation>
    <scope>NUCLEOTIDE SEQUENCE [LARGE SCALE GENOMIC DNA]</scope>
    <source>
        <strain evidence="4 5">LP1</strain>
    </source>
</reference>
<keyword evidence="1" id="KW-0547">Nucleotide-binding</keyword>
<organism evidence="4 5">
    <name type="scientific">Lutibacter profundi</name>
    <dbReference type="NCBI Taxonomy" id="1622118"/>
    <lineage>
        <taxon>Bacteria</taxon>
        <taxon>Pseudomonadati</taxon>
        <taxon>Bacteroidota</taxon>
        <taxon>Flavobacteriia</taxon>
        <taxon>Flavobacteriales</taxon>
        <taxon>Flavobacteriaceae</taxon>
        <taxon>Lutibacter</taxon>
    </lineage>
</organism>
<proteinExistence type="predicted"/>
<dbReference type="InterPro" id="IPR043128">
    <property type="entry name" value="Rev_trsase/Diguanyl_cyclase"/>
</dbReference>
<dbReference type="OrthoDB" id="442064at2"/>